<evidence type="ECO:0000259" key="1">
    <source>
        <dbReference type="Pfam" id="PF00535"/>
    </source>
</evidence>
<dbReference type="STRING" id="1798375.A2773_04950"/>
<dbReference type="SUPFAM" id="SSF53448">
    <property type="entry name" value="Nucleotide-diphospho-sugar transferases"/>
    <property type="match status" value="1"/>
</dbReference>
<dbReference type="Pfam" id="PF00535">
    <property type="entry name" value="Glycos_transf_2"/>
    <property type="match status" value="1"/>
</dbReference>
<dbReference type="PANTHER" id="PTHR48090:SF7">
    <property type="entry name" value="RFBJ PROTEIN"/>
    <property type="match status" value="1"/>
</dbReference>
<sequence length="236" mass="27169">MPKLSLILPVLDEENIIEKVVADIISILTKIPLDYEIILVENGSKDKTLEVIKKLEKKNRRIKVLITQKGYGSSVLKGLEAASGEYVSYMPSDGQIDNEILPVLYKEIQTGKYDLVKIKRSNRENLIRLIRSKVFNILARLIFPITVSDINGSPRIFKKDKLSILDLRYKDSFIDTEFAVKASLLNWKIQEIPMKNLERVGGKSTVSINTVFEFLHNLYNFRFSHELDSWKKKNLV</sequence>
<dbReference type="InterPro" id="IPR029044">
    <property type="entry name" value="Nucleotide-diphossugar_trans"/>
</dbReference>
<protein>
    <recommendedName>
        <fullName evidence="1">Glycosyltransferase 2-like domain-containing protein</fullName>
    </recommendedName>
</protein>
<accession>A0A1F5ZS50</accession>
<dbReference type="Proteomes" id="UP000177383">
    <property type="component" value="Unassembled WGS sequence"/>
</dbReference>
<gene>
    <name evidence="2" type="ORF">A2773_04950</name>
</gene>
<name>A0A1F5ZS50_9BACT</name>
<dbReference type="Gene3D" id="3.90.550.10">
    <property type="entry name" value="Spore Coat Polysaccharide Biosynthesis Protein SpsA, Chain A"/>
    <property type="match status" value="1"/>
</dbReference>
<evidence type="ECO:0000313" key="2">
    <source>
        <dbReference type="EMBL" id="OGG15203.1"/>
    </source>
</evidence>
<dbReference type="CDD" id="cd04179">
    <property type="entry name" value="DPM_DPG-synthase_like"/>
    <property type="match status" value="1"/>
</dbReference>
<comment type="caution">
    <text evidence="2">The sequence shown here is derived from an EMBL/GenBank/DDBJ whole genome shotgun (WGS) entry which is preliminary data.</text>
</comment>
<dbReference type="EMBL" id="MFJE01000005">
    <property type="protein sequence ID" value="OGG15203.1"/>
    <property type="molecule type" value="Genomic_DNA"/>
</dbReference>
<organism evidence="2 3">
    <name type="scientific">Candidatus Gottesmanbacteria bacterium RIFCSPHIGHO2_01_FULL_39_10</name>
    <dbReference type="NCBI Taxonomy" id="1798375"/>
    <lineage>
        <taxon>Bacteria</taxon>
        <taxon>Candidatus Gottesmaniibacteriota</taxon>
    </lineage>
</organism>
<proteinExistence type="predicted"/>
<dbReference type="PANTHER" id="PTHR48090">
    <property type="entry name" value="UNDECAPRENYL-PHOSPHATE 4-DEOXY-4-FORMAMIDO-L-ARABINOSE TRANSFERASE-RELATED"/>
    <property type="match status" value="1"/>
</dbReference>
<dbReference type="InterPro" id="IPR001173">
    <property type="entry name" value="Glyco_trans_2-like"/>
</dbReference>
<reference evidence="2 3" key="1">
    <citation type="journal article" date="2016" name="Nat. Commun.">
        <title>Thousands of microbial genomes shed light on interconnected biogeochemical processes in an aquifer system.</title>
        <authorList>
            <person name="Anantharaman K."/>
            <person name="Brown C.T."/>
            <person name="Hug L.A."/>
            <person name="Sharon I."/>
            <person name="Castelle C.J."/>
            <person name="Probst A.J."/>
            <person name="Thomas B.C."/>
            <person name="Singh A."/>
            <person name="Wilkins M.J."/>
            <person name="Karaoz U."/>
            <person name="Brodie E.L."/>
            <person name="Williams K.H."/>
            <person name="Hubbard S.S."/>
            <person name="Banfield J.F."/>
        </authorList>
    </citation>
    <scope>NUCLEOTIDE SEQUENCE [LARGE SCALE GENOMIC DNA]</scope>
</reference>
<dbReference type="InterPro" id="IPR050256">
    <property type="entry name" value="Glycosyltransferase_2"/>
</dbReference>
<dbReference type="AlphaFoldDB" id="A0A1F5ZS50"/>
<evidence type="ECO:0000313" key="3">
    <source>
        <dbReference type="Proteomes" id="UP000177383"/>
    </source>
</evidence>
<feature type="domain" description="Glycosyltransferase 2-like" evidence="1">
    <location>
        <begin position="5"/>
        <end position="161"/>
    </location>
</feature>